<sequence length="1837" mass="204815">MSQTGELEGSPLPQSLQVGHPLDNEAVLSLQDSQERRHPPKVRDSKNKRNDESVMDTNNSSIVSKRSVEKLYYGGEQEYFRYFVNKFKRRSPLINRGYWLRMKAIDYAVTRFLVERSAKRKIVINLGCGYDPLPFLCLGKQRELCENATFVDVDFPSLMQNKCKIISNTEQLFGLLENFHRASNQEGVLGAGEPYVAVGCDLRNTGLLNKILQDAVKIESDDAAIIFVAEVSIAYMEPEASNAVLGWAASYSDVRFCLLEQHLPDGPDHPFAKTMLAHFQKLRTPLHTIGTMDAMKQRFVAAGWPTSTLEMHSLWELWSEPTFLSSEQRRALDAIEPFDEWEEFALFASHYFLLLVERKADTDYKFKANRASLVANRVTRIRSPAGSISGDPTPGIEPESRLCAQDMQGSQTPRRFAAIIPPASRDQEGCTIGLHAGLSTQGRLDDCDTYSCSETAQPIDGPPLRSGLMCHTITRLGGTDNCMVVGGRTSPDKAIADCWLRREGPWQKVQSLPKGRYRHCAVPLRLPSEPRSAHTLLIYGGRTGNGQVLDEWLLWSGDKGWTNLRVVGDGPSARFGAAMITDQKEGISGVIVGGMTGAGRVLNDFWHWNLESDMSITCQNVTARAFGMLKHNAGILGRFGAQLVRSEEGILLVGGIVGSQMLTRDKEILNMRTLRPIAVKNARPLFVGVSVQDIDAGLLLLGGGATCFSFGTYWNRNHALATSSQFVGEIKWHLTSSERPEFRKTAFGEPPGQEQLRSDADRPSTSSKHSTVSAIPPNTAGTDRTLAVSMTPVANGHGPKLPRVVRVPTIRLTDQDTFKKYLDAALPIIFTDLSIGPCTRNWTNGYLKEAIGVERKVVVHWSKDEKMDFQKKNFTYETRQFGSLIDEAERGEKVYLRSLSKGAPSERPTNISEDFPEIAQDFRLPEELAYVVANMHSMPLRISGPVTMWLHYDVMANVLCQIRGRKRVILFPPSDVGHLGFEPGASSSSVDVFSSMTVGDASLSRTHPHEAILEPGDVLFIPSMWAHTAAPTDGMSVAVNCFFKSLDDQRYAAGRDVYGNRDIAAYINGRRDVQRIVKSFEDLPSNVSSFYLQRLAMELMDKARATSASAGEQLHSGTATPPPRLNTSQRGTPAAIPNKHIPICSPGPLPNHNDIPPASPPSPSQLIETKSLTYPPNGFEKVSHEPPVYSINADQLSQALDHLASQPLPSARQVFPWMHGLHADNQLQLAFFIARKKSLRRTPKCIRGLTIVKAGGDLSHSKLKGAIAPEELLALCKPVKDMTCEECEFMDIDPRDGFGVRNFQIQACKMATVSDIVVYGDNQTPKEEVEQVARQIAKAQGAWQKKMEGPYAGERLFNTFVLSDEYTIVETDHEDIIALDSEGCMTNKVMDFFHWERMEMCSMSAPTEICSNVWLGPTPDPSISYGPDGECLFKDLDFDIQIEANDLAQIPDPRTFKALEELLERKDGGRLTDDELPILEFPGSGAILPPTWSQAEVDGLMATCEWMHKQANNRPRTRQRRDSKLSLTPDRDVDGDSFMQQSTSDKPAGRRILIHCTDGYTESSLLALAYFMYAEGLSVHDAWLQLHLEKGRNFFAYGSDVALLRAIQPRILQASPKHSGTLKELCPPAPKWLERMDGSFPSRVLPYMYLGNLAHANNPDLLKELGIGQILSVGEPVSWTKEMIKYWPQHSLLYVDKVQDNGVDPLTEEFGRCLEFIGETSESVVMQPLLTWARVENGRKKGTATLVHCRVGVSRSATICIAEVMNELGLSFPRAYCFVRARRLNVIIQPHLRFCYELLKWEEFQCQKRGKPVRRELEWATIAREIAAMNKPYSRQN</sequence>
<gene>
    <name evidence="1" type="primary">PPM2_2</name>
    <name evidence="1" type="ORF">LTR37_020906</name>
</gene>
<dbReference type="Proteomes" id="UP001281147">
    <property type="component" value="Unassembled WGS sequence"/>
</dbReference>
<name>A0ACC3M9Y0_9PEZI</name>
<keyword evidence="2" id="KW-1185">Reference proteome</keyword>
<protein>
    <submittedName>
        <fullName evidence="1">tRNA methyltransferase ppm2</fullName>
    </submittedName>
</protein>
<comment type="caution">
    <text evidence="1">The sequence shown here is derived from an EMBL/GenBank/DDBJ whole genome shotgun (WGS) entry which is preliminary data.</text>
</comment>
<organism evidence="1 2">
    <name type="scientific">Vermiconidia calcicola</name>
    <dbReference type="NCBI Taxonomy" id="1690605"/>
    <lineage>
        <taxon>Eukaryota</taxon>
        <taxon>Fungi</taxon>
        <taxon>Dikarya</taxon>
        <taxon>Ascomycota</taxon>
        <taxon>Pezizomycotina</taxon>
        <taxon>Dothideomycetes</taxon>
        <taxon>Dothideomycetidae</taxon>
        <taxon>Mycosphaerellales</taxon>
        <taxon>Extremaceae</taxon>
        <taxon>Vermiconidia</taxon>
    </lineage>
</organism>
<accession>A0ACC3M9Y0</accession>
<keyword evidence="1" id="KW-0808">Transferase</keyword>
<dbReference type="EMBL" id="JAUTXU010000403">
    <property type="protein sequence ID" value="KAK3681492.1"/>
    <property type="molecule type" value="Genomic_DNA"/>
</dbReference>
<reference evidence="1" key="1">
    <citation type="submission" date="2023-07" db="EMBL/GenBank/DDBJ databases">
        <title>Black Yeasts Isolated from many extreme environments.</title>
        <authorList>
            <person name="Coleine C."/>
            <person name="Stajich J.E."/>
            <person name="Selbmann L."/>
        </authorList>
    </citation>
    <scope>NUCLEOTIDE SEQUENCE</scope>
    <source>
        <strain evidence="1">CCFEE 5714</strain>
    </source>
</reference>
<evidence type="ECO:0000313" key="1">
    <source>
        <dbReference type="EMBL" id="KAK3681492.1"/>
    </source>
</evidence>
<keyword evidence="1" id="KW-0489">Methyltransferase</keyword>
<proteinExistence type="predicted"/>
<evidence type="ECO:0000313" key="2">
    <source>
        <dbReference type="Proteomes" id="UP001281147"/>
    </source>
</evidence>